<gene>
    <name evidence="1" type="ORF">OVA965_LOCUS19820</name>
    <name evidence="2" type="ORF">TMI583_LOCUS19999</name>
</gene>
<dbReference type="EMBL" id="CAJNOK010010327">
    <property type="protein sequence ID" value="CAF1112658.1"/>
    <property type="molecule type" value="Genomic_DNA"/>
</dbReference>
<dbReference type="AlphaFoldDB" id="A0A8S2E9Q0"/>
<organism evidence="1 3">
    <name type="scientific">Didymodactylos carnosus</name>
    <dbReference type="NCBI Taxonomy" id="1234261"/>
    <lineage>
        <taxon>Eukaryota</taxon>
        <taxon>Metazoa</taxon>
        <taxon>Spiralia</taxon>
        <taxon>Gnathifera</taxon>
        <taxon>Rotifera</taxon>
        <taxon>Eurotatoria</taxon>
        <taxon>Bdelloidea</taxon>
        <taxon>Philodinida</taxon>
        <taxon>Philodinidae</taxon>
        <taxon>Didymodactylos</taxon>
    </lineage>
</organism>
<dbReference type="EMBL" id="CAJOBA010013817">
    <property type="protein sequence ID" value="CAF3881028.1"/>
    <property type="molecule type" value="Genomic_DNA"/>
</dbReference>
<name>A0A8S2E9Q0_9BILA</name>
<proteinExistence type="predicted"/>
<dbReference type="Proteomes" id="UP000677228">
    <property type="component" value="Unassembled WGS sequence"/>
</dbReference>
<comment type="caution">
    <text evidence="1">The sequence shown here is derived from an EMBL/GenBank/DDBJ whole genome shotgun (WGS) entry which is preliminary data.</text>
</comment>
<sequence>MHDVSVEISASPTYNWRTRADADTVISMRDASSSTGSDDVYVKLDARLQVILDKLSSEDQKELESTISDFISKQKGGMARD</sequence>
<protein>
    <submittedName>
        <fullName evidence="1">Uncharacterized protein</fullName>
    </submittedName>
</protein>
<accession>A0A8S2E9Q0</accession>
<evidence type="ECO:0000313" key="3">
    <source>
        <dbReference type="Proteomes" id="UP000677228"/>
    </source>
</evidence>
<dbReference type="Proteomes" id="UP000682733">
    <property type="component" value="Unassembled WGS sequence"/>
</dbReference>
<evidence type="ECO:0000313" key="2">
    <source>
        <dbReference type="EMBL" id="CAF3881028.1"/>
    </source>
</evidence>
<evidence type="ECO:0000313" key="1">
    <source>
        <dbReference type="EMBL" id="CAF1112658.1"/>
    </source>
</evidence>
<reference evidence="1" key="1">
    <citation type="submission" date="2021-02" db="EMBL/GenBank/DDBJ databases">
        <authorList>
            <person name="Nowell W R."/>
        </authorList>
    </citation>
    <scope>NUCLEOTIDE SEQUENCE</scope>
</reference>